<protein>
    <submittedName>
        <fullName evidence="12">Transmembrane protease serine 2</fullName>
    </submittedName>
</protein>
<evidence type="ECO:0000256" key="9">
    <source>
        <dbReference type="SAM" id="Phobius"/>
    </source>
</evidence>
<dbReference type="GO" id="GO:0016020">
    <property type="term" value="C:membrane"/>
    <property type="evidence" value="ECO:0007669"/>
    <property type="project" value="InterPro"/>
</dbReference>
<feature type="domain" description="Peptidase S1" evidence="10">
    <location>
        <begin position="235"/>
        <end position="467"/>
    </location>
</feature>
<dbReference type="Gene3D" id="2.40.10.10">
    <property type="entry name" value="Trypsin-like serine proteases"/>
    <property type="match status" value="2"/>
</dbReference>
<dbReference type="PANTHER" id="PTHR24252:SF30">
    <property type="entry name" value="TRANSMEMBRANE SERINE PROTEASE 2"/>
    <property type="match status" value="1"/>
</dbReference>
<dbReference type="PROSITE" id="PS50287">
    <property type="entry name" value="SRCR_2"/>
    <property type="match status" value="1"/>
</dbReference>
<accession>A0A4U5V7D0</accession>
<feature type="domain" description="SRCR" evidence="11">
    <location>
        <begin position="139"/>
        <end position="170"/>
    </location>
</feature>
<evidence type="ECO:0000256" key="1">
    <source>
        <dbReference type="ARBA" id="ARBA00022670"/>
    </source>
</evidence>
<feature type="transmembrane region" description="Helical" evidence="9">
    <location>
        <begin position="108"/>
        <end position="130"/>
    </location>
</feature>
<keyword evidence="5" id="KW-0325">Glycoprotein</keyword>
<proteinExistence type="predicted"/>
<keyword evidence="4" id="KW-1015">Disulfide bond</keyword>
<evidence type="ECO:0000256" key="6">
    <source>
        <dbReference type="PROSITE-ProRule" id="PRU00196"/>
    </source>
</evidence>
<dbReference type="InterPro" id="IPR009003">
    <property type="entry name" value="Peptidase_S1_PA"/>
</dbReference>
<evidence type="ECO:0000313" key="13">
    <source>
        <dbReference type="Proteomes" id="UP000298787"/>
    </source>
</evidence>
<dbReference type="SUPFAM" id="SSF50494">
    <property type="entry name" value="Trypsin-like serine proteases"/>
    <property type="match status" value="1"/>
</dbReference>
<dbReference type="Proteomes" id="UP000298787">
    <property type="component" value="Chromosome 15"/>
</dbReference>
<evidence type="ECO:0000256" key="4">
    <source>
        <dbReference type="ARBA" id="ARBA00023157"/>
    </source>
</evidence>
<dbReference type="GO" id="GO:0004252">
    <property type="term" value="F:serine-type endopeptidase activity"/>
    <property type="evidence" value="ECO:0007669"/>
    <property type="project" value="InterPro"/>
</dbReference>
<dbReference type="SUPFAM" id="SSF56487">
    <property type="entry name" value="SRCR-like"/>
    <property type="match status" value="1"/>
</dbReference>
<comment type="caution">
    <text evidence="6">Lacks conserved residue(s) required for the propagation of feature annotation.</text>
</comment>
<dbReference type="PROSITE" id="PS50240">
    <property type="entry name" value="TRYPSIN_DOM"/>
    <property type="match status" value="1"/>
</dbReference>
<dbReference type="InterPro" id="IPR033116">
    <property type="entry name" value="TRYPSIN_SER"/>
</dbReference>
<dbReference type="FunFam" id="2.40.10.10:FF:000003">
    <property type="entry name" value="Transmembrane serine protease 3"/>
    <property type="match status" value="1"/>
</dbReference>
<dbReference type="InterPro" id="IPR001190">
    <property type="entry name" value="SRCR"/>
</dbReference>
<dbReference type="Pfam" id="PF00089">
    <property type="entry name" value="Trypsin"/>
    <property type="match status" value="1"/>
</dbReference>
<keyword evidence="9" id="KW-0472">Membrane</keyword>
<dbReference type="GO" id="GO:0006508">
    <property type="term" value="P:proteolysis"/>
    <property type="evidence" value="ECO:0007669"/>
    <property type="project" value="UniProtKB-KW"/>
</dbReference>
<evidence type="ECO:0000256" key="2">
    <source>
        <dbReference type="ARBA" id="ARBA00022801"/>
    </source>
</evidence>
<dbReference type="Gene3D" id="3.10.250.10">
    <property type="entry name" value="SRCR-like domain"/>
    <property type="match status" value="1"/>
</dbReference>
<dbReference type="PANTHER" id="PTHR24252">
    <property type="entry name" value="ACROSIN-RELATED"/>
    <property type="match status" value="1"/>
</dbReference>
<keyword evidence="3 7" id="KW-0720">Serine protease</keyword>
<evidence type="ECO:0000256" key="5">
    <source>
        <dbReference type="ARBA" id="ARBA00023180"/>
    </source>
</evidence>
<dbReference type="PROSITE" id="PS00134">
    <property type="entry name" value="TRYPSIN_HIS"/>
    <property type="match status" value="1"/>
</dbReference>
<dbReference type="InterPro" id="IPR043504">
    <property type="entry name" value="Peptidase_S1_PA_chymotrypsin"/>
</dbReference>
<feature type="compositionally biased region" description="Basic and acidic residues" evidence="8">
    <location>
        <begin position="533"/>
        <end position="544"/>
    </location>
</feature>
<dbReference type="STRING" id="240159.A0A4U5V7D0"/>
<name>A0A4U5V7D0_COLLU</name>
<dbReference type="InterPro" id="IPR018114">
    <property type="entry name" value="TRYPSIN_HIS"/>
</dbReference>
<dbReference type="SMART" id="SM00020">
    <property type="entry name" value="Tryp_SPc"/>
    <property type="match status" value="1"/>
</dbReference>
<dbReference type="CDD" id="cd00190">
    <property type="entry name" value="Tryp_SPc"/>
    <property type="match status" value="1"/>
</dbReference>
<keyword evidence="13" id="KW-1185">Reference proteome</keyword>
<evidence type="ECO:0000256" key="8">
    <source>
        <dbReference type="SAM" id="MobiDB-lite"/>
    </source>
</evidence>
<reference evidence="12 13" key="1">
    <citation type="submission" date="2019-01" db="EMBL/GenBank/DDBJ databases">
        <title>Genome Assembly of Collichthys lucidus.</title>
        <authorList>
            <person name="Cai M."/>
            <person name="Xiao S."/>
        </authorList>
    </citation>
    <scope>NUCLEOTIDE SEQUENCE [LARGE SCALE GENOMIC DNA]</scope>
    <source>
        <strain evidence="12">JT15FE1705JMU</strain>
        <tissue evidence="12">Muscle</tissue>
    </source>
</reference>
<keyword evidence="1 7" id="KW-0645">Protease</keyword>
<dbReference type="EMBL" id="CM014092">
    <property type="protein sequence ID" value="TKS83803.1"/>
    <property type="molecule type" value="Genomic_DNA"/>
</dbReference>
<keyword evidence="9 12" id="KW-0812">Transmembrane</keyword>
<dbReference type="AlphaFoldDB" id="A0A4U5V7D0"/>
<keyword evidence="9" id="KW-1133">Transmembrane helix</keyword>
<evidence type="ECO:0000259" key="11">
    <source>
        <dbReference type="PROSITE" id="PS50287"/>
    </source>
</evidence>
<dbReference type="InterPro" id="IPR001314">
    <property type="entry name" value="Peptidase_S1A"/>
</dbReference>
<dbReference type="Pfam" id="PF15494">
    <property type="entry name" value="SRCR_2"/>
    <property type="match status" value="1"/>
</dbReference>
<dbReference type="InterPro" id="IPR036772">
    <property type="entry name" value="SRCR-like_dom_sf"/>
</dbReference>
<dbReference type="PRINTS" id="PR00722">
    <property type="entry name" value="CHYMOTRYPSIN"/>
</dbReference>
<evidence type="ECO:0000313" key="12">
    <source>
        <dbReference type="EMBL" id="TKS83803.1"/>
    </source>
</evidence>
<dbReference type="InterPro" id="IPR001254">
    <property type="entry name" value="Trypsin_dom"/>
</dbReference>
<feature type="region of interest" description="Disordered" evidence="8">
    <location>
        <begin position="504"/>
        <end position="544"/>
    </location>
</feature>
<sequence>MTRRESVSKEADGARALKIFVGIISGTGLSMYNNQRPPVYDNRAFQQEEGRPPPYAQHQGLYPSLPQQIPSYVAVSPTTINTHQTGTPGTPQNTGQKKDIKKCPWKHILSACLCVFLILAVAGLLLWYFFRLHGTNFILQSYSSDSEKWMPVCAENWDDNYGRAVCEQIGQDYAYSAEASAGSMASKGYMKLKAGSDHGSRLQSQLAYSQTCSAHAVKLKCIDCGESSAAPSTRIVGGTAAVNGAWPWQVSLQIHGRHICGGSIISPYWILSAAHCFQTYNNPDMWLVYSGDVRLSRLAYGVGTAVEQIINHEDYAPDTNDNDVALLKLHTPLTFSATVKPVCLPNVGVDLSPERQAWITGWGALGSSGRSPDTLNQAQVTIYSRETCNRPDILNGEVTEAMICAGKLQGGVDTCQGDSGGPLVVKEGNVWWLVGDTSWGIGCAWENKPGVYGNVIYFIDWVYKQMQVFELNLALGAAVLGMGCRRFGIAGNSQAVCPMRLQPLTQQQQQRQQQRHSSPGPERAEPSSLMFHAEQRSDTGGRLH</sequence>
<evidence type="ECO:0000259" key="10">
    <source>
        <dbReference type="PROSITE" id="PS50240"/>
    </source>
</evidence>
<dbReference type="PROSITE" id="PS00135">
    <property type="entry name" value="TRYPSIN_SER"/>
    <property type="match status" value="1"/>
</dbReference>
<keyword evidence="2 7" id="KW-0378">Hydrolase</keyword>
<gene>
    <name evidence="12" type="ORF">D9C73_017916</name>
</gene>
<organism evidence="12 13">
    <name type="scientific">Collichthys lucidus</name>
    <name type="common">Big head croaker</name>
    <name type="synonym">Sciaena lucida</name>
    <dbReference type="NCBI Taxonomy" id="240159"/>
    <lineage>
        <taxon>Eukaryota</taxon>
        <taxon>Metazoa</taxon>
        <taxon>Chordata</taxon>
        <taxon>Craniata</taxon>
        <taxon>Vertebrata</taxon>
        <taxon>Euteleostomi</taxon>
        <taxon>Actinopterygii</taxon>
        <taxon>Neopterygii</taxon>
        <taxon>Teleostei</taxon>
        <taxon>Neoteleostei</taxon>
        <taxon>Acanthomorphata</taxon>
        <taxon>Eupercaria</taxon>
        <taxon>Sciaenidae</taxon>
        <taxon>Collichthys</taxon>
    </lineage>
</organism>
<evidence type="ECO:0000256" key="7">
    <source>
        <dbReference type="RuleBase" id="RU363034"/>
    </source>
</evidence>
<evidence type="ECO:0000256" key="3">
    <source>
        <dbReference type="ARBA" id="ARBA00022825"/>
    </source>
</evidence>